<dbReference type="STRING" id="933059.SAMN04488103_101220"/>
<keyword evidence="1" id="KW-0282">Flagellum</keyword>
<dbReference type="Proteomes" id="UP000198761">
    <property type="component" value="Unassembled WGS sequence"/>
</dbReference>
<name>A0A1H7YJK1_9RHOB</name>
<evidence type="ECO:0000313" key="1">
    <source>
        <dbReference type="EMBL" id="SEM46280.1"/>
    </source>
</evidence>
<dbReference type="EMBL" id="FOCE01000001">
    <property type="protein sequence ID" value="SEM46280.1"/>
    <property type="molecule type" value="Genomic_DNA"/>
</dbReference>
<dbReference type="GO" id="GO:0044781">
    <property type="term" value="P:bacterial-type flagellum organization"/>
    <property type="evidence" value="ECO:0007669"/>
    <property type="project" value="InterPro"/>
</dbReference>
<organism evidence="1 2">
    <name type="scientific">Gemmobacter aquatilis</name>
    <dbReference type="NCBI Taxonomy" id="933059"/>
    <lineage>
        <taxon>Bacteria</taxon>
        <taxon>Pseudomonadati</taxon>
        <taxon>Pseudomonadota</taxon>
        <taxon>Alphaproteobacteria</taxon>
        <taxon>Rhodobacterales</taxon>
        <taxon>Paracoccaceae</taxon>
        <taxon>Gemmobacter</taxon>
    </lineage>
</organism>
<gene>
    <name evidence="1" type="ORF">SAMN04488103_101220</name>
</gene>
<dbReference type="Pfam" id="PF07309">
    <property type="entry name" value="FlaF"/>
    <property type="match status" value="1"/>
</dbReference>
<sequence>MHSIHLARTAYGRPETPVRSNRQIEYDLFARITRQLTEASKRRRSDFPTLAKAIHDNAKLWTTLAADVAGPGNGLPEKLRAQLFYLYEFTATHSRKVLSEDASAEVLIDINTAIMRGLRGEGDAK</sequence>
<accession>A0A1H7YJK1</accession>
<evidence type="ECO:0000313" key="2">
    <source>
        <dbReference type="Proteomes" id="UP000198761"/>
    </source>
</evidence>
<keyword evidence="1" id="KW-0966">Cell projection</keyword>
<dbReference type="NCBIfam" id="NF009435">
    <property type="entry name" value="PRK12794.1"/>
    <property type="match status" value="1"/>
</dbReference>
<reference evidence="1 2" key="1">
    <citation type="submission" date="2016-10" db="EMBL/GenBank/DDBJ databases">
        <authorList>
            <person name="de Groot N.N."/>
        </authorList>
    </citation>
    <scope>NUCLEOTIDE SEQUENCE [LARGE SCALE GENOMIC DNA]</scope>
    <source>
        <strain evidence="1 2">DSM 3857</strain>
    </source>
</reference>
<protein>
    <submittedName>
        <fullName evidence="1">Flagellar protein FlaF</fullName>
    </submittedName>
</protein>
<keyword evidence="1" id="KW-0969">Cilium</keyword>
<dbReference type="InterPro" id="IPR010845">
    <property type="entry name" value="FlaF"/>
</dbReference>
<keyword evidence="2" id="KW-1185">Reference proteome</keyword>
<dbReference type="AlphaFoldDB" id="A0A1H7YJK1"/>
<dbReference type="OrthoDB" id="9808944at2"/>
<dbReference type="RefSeq" id="WP_091295552.1">
    <property type="nucleotide sequence ID" value="NZ_FOCE01000001.1"/>
</dbReference>
<proteinExistence type="predicted"/>